<dbReference type="Proteomes" id="UP001374584">
    <property type="component" value="Unassembled WGS sequence"/>
</dbReference>
<reference evidence="2 3" key="1">
    <citation type="submission" date="2024-01" db="EMBL/GenBank/DDBJ databases">
        <title>The genomes of 5 underutilized Papilionoideae crops provide insights into root nodulation and disease resistanc.</title>
        <authorList>
            <person name="Jiang F."/>
        </authorList>
    </citation>
    <scope>NUCLEOTIDE SEQUENCE [LARGE SCALE GENOMIC DNA]</scope>
    <source>
        <strain evidence="2">JINMINGXINNONG_FW02</strain>
        <tissue evidence="2">Leaves</tissue>
    </source>
</reference>
<comment type="caution">
    <text evidence="2">The sequence shown here is derived from an EMBL/GenBank/DDBJ whole genome shotgun (WGS) entry which is preliminary data.</text>
</comment>
<dbReference type="AlphaFoldDB" id="A0AAN9NRY1"/>
<dbReference type="EMBL" id="JAYMYR010000002">
    <property type="protein sequence ID" value="KAK7378209.1"/>
    <property type="molecule type" value="Genomic_DNA"/>
</dbReference>
<evidence type="ECO:0000313" key="3">
    <source>
        <dbReference type="Proteomes" id="UP001374584"/>
    </source>
</evidence>
<keyword evidence="3" id="KW-1185">Reference proteome</keyword>
<evidence type="ECO:0000256" key="1">
    <source>
        <dbReference type="SAM" id="Phobius"/>
    </source>
</evidence>
<keyword evidence="1" id="KW-0472">Membrane</keyword>
<organism evidence="2 3">
    <name type="scientific">Phaseolus coccineus</name>
    <name type="common">Scarlet runner bean</name>
    <name type="synonym">Phaseolus multiflorus</name>
    <dbReference type="NCBI Taxonomy" id="3886"/>
    <lineage>
        <taxon>Eukaryota</taxon>
        <taxon>Viridiplantae</taxon>
        <taxon>Streptophyta</taxon>
        <taxon>Embryophyta</taxon>
        <taxon>Tracheophyta</taxon>
        <taxon>Spermatophyta</taxon>
        <taxon>Magnoliopsida</taxon>
        <taxon>eudicotyledons</taxon>
        <taxon>Gunneridae</taxon>
        <taxon>Pentapetalae</taxon>
        <taxon>rosids</taxon>
        <taxon>fabids</taxon>
        <taxon>Fabales</taxon>
        <taxon>Fabaceae</taxon>
        <taxon>Papilionoideae</taxon>
        <taxon>50 kb inversion clade</taxon>
        <taxon>NPAAA clade</taxon>
        <taxon>indigoferoid/millettioid clade</taxon>
        <taxon>Phaseoleae</taxon>
        <taxon>Phaseolus</taxon>
    </lineage>
</organism>
<protein>
    <submittedName>
        <fullName evidence="2">Uncharacterized protein</fullName>
    </submittedName>
</protein>
<feature type="transmembrane region" description="Helical" evidence="1">
    <location>
        <begin position="12"/>
        <end position="33"/>
    </location>
</feature>
<keyword evidence="1" id="KW-1133">Transmembrane helix</keyword>
<accession>A0AAN9NRY1</accession>
<evidence type="ECO:0000313" key="2">
    <source>
        <dbReference type="EMBL" id="KAK7378209.1"/>
    </source>
</evidence>
<proteinExistence type="predicted"/>
<keyword evidence="1" id="KW-0812">Transmembrane</keyword>
<sequence>MATLIGCQYYYLLFLLWFLSSLTFFLDTRFMFLRMKVLLFCNRPMSTSMGIHADFPTRHMLALAFHS</sequence>
<gene>
    <name evidence="2" type="ORF">VNO80_03647</name>
</gene>
<name>A0AAN9NRY1_PHACN</name>